<dbReference type="Proteomes" id="UP001164776">
    <property type="component" value="Unassembled WGS sequence"/>
</dbReference>
<dbReference type="AlphaFoldDB" id="A0A9W7XBG9"/>
<gene>
    <name evidence="2" type="ORF">BS78_K087500</name>
</gene>
<keyword evidence="3" id="KW-1185">Reference proteome</keyword>
<protein>
    <submittedName>
        <fullName evidence="2">Uncharacterized protein</fullName>
    </submittedName>
</protein>
<feature type="region of interest" description="Disordered" evidence="1">
    <location>
        <begin position="1"/>
        <end position="42"/>
    </location>
</feature>
<dbReference type="EMBL" id="MU629557">
    <property type="protein sequence ID" value="KAJ1256070.1"/>
    <property type="molecule type" value="Genomic_DNA"/>
</dbReference>
<evidence type="ECO:0000256" key="1">
    <source>
        <dbReference type="SAM" id="MobiDB-lite"/>
    </source>
</evidence>
<proteinExistence type="predicted"/>
<accession>A0A9W7XBG9</accession>
<reference evidence="2 3" key="1">
    <citation type="submission" date="2022-10" db="EMBL/GenBank/DDBJ databases">
        <title>WGS assembly of Paspalum vaginatum 540-79.</title>
        <authorList>
            <person name="Sun G."/>
            <person name="Wase N."/>
            <person name="Shu S."/>
            <person name="Jenkins J."/>
            <person name="Zhou B."/>
            <person name="Torres-Rodriguez J."/>
            <person name="Chen C."/>
            <person name="Sandor L."/>
            <person name="Plott C."/>
            <person name="Yoshinga Y."/>
            <person name="Daum C."/>
            <person name="Qi P."/>
            <person name="Barry K."/>
            <person name="Lipzen A."/>
            <person name="Berry L."/>
            <person name="Pedersen C."/>
            <person name="Gottilla T."/>
            <person name="Foltz A."/>
            <person name="Yu H."/>
            <person name="O'Malley R."/>
            <person name="Zhang C."/>
            <person name="Devos K."/>
            <person name="Sigmon B."/>
            <person name="Yu B."/>
            <person name="Obata T."/>
            <person name="Schmutz J."/>
            <person name="Schnable J."/>
        </authorList>
    </citation>
    <scope>NUCLEOTIDE SEQUENCE [LARGE SCALE GENOMIC DNA]</scope>
    <source>
        <strain evidence="3">cv. 540-79</strain>
    </source>
</reference>
<evidence type="ECO:0000313" key="3">
    <source>
        <dbReference type="Proteomes" id="UP001164776"/>
    </source>
</evidence>
<name>A0A9W7XBG9_9POAL</name>
<organism evidence="2 3">
    <name type="scientific">Paspalum vaginatum</name>
    <name type="common">seashore paspalum</name>
    <dbReference type="NCBI Taxonomy" id="158149"/>
    <lineage>
        <taxon>Eukaryota</taxon>
        <taxon>Viridiplantae</taxon>
        <taxon>Streptophyta</taxon>
        <taxon>Embryophyta</taxon>
        <taxon>Tracheophyta</taxon>
        <taxon>Spermatophyta</taxon>
        <taxon>Magnoliopsida</taxon>
        <taxon>Liliopsida</taxon>
        <taxon>Poales</taxon>
        <taxon>Poaceae</taxon>
        <taxon>PACMAD clade</taxon>
        <taxon>Panicoideae</taxon>
        <taxon>Andropogonodae</taxon>
        <taxon>Paspaleae</taxon>
        <taxon>Paspalinae</taxon>
        <taxon>Paspalum</taxon>
    </lineage>
</organism>
<sequence>MGPFDSSSQGPVASSPSKVQTPDILPSVLRPRQRRLPCASSRPRISSITVSHSTPPSEICLLVSGRCATMPRPFLHSCPSPSISIGGMPSGRGSASVRVSHAATHGSMMEMAVQIHQMNTPNASKILENLMTREVEGKEIISFGPVCTGRRCSCAEPDEGDTAACCGCGWLLEQ</sequence>
<comment type="caution">
    <text evidence="2">The sequence shown here is derived from an EMBL/GenBank/DDBJ whole genome shotgun (WGS) entry which is preliminary data.</text>
</comment>
<evidence type="ECO:0000313" key="2">
    <source>
        <dbReference type="EMBL" id="KAJ1256070.1"/>
    </source>
</evidence>
<feature type="compositionally biased region" description="Low complexity" evidence="1">
    <location>
        <begin position="1"/>
        <end position="17"/>
    </location>
</feature>